<sequence>MNTAAGGPVIDLGGGWREPLPEPGGPRRRLRVVALVLAAALPLALGGAAAPEMRLIELARVPVADALHTDMVFAGDVVLLRGQGRLTAYELADGTARWSVELPDRPELSSIVVSPAVPDIAVIAQSDGGNAQLSVALDLATGAELWRTHQLMEPTGDTVHTMGSVYGANGAPAVHIHDLRTGARLWTMPDAVNTAFDAKGGTAWTVSPDGLVTAYGGRDGRVLRSGTVRVPETVDSAFAIGGELALGYTTGAGPRTAWFDGTTLAAVPGPVPDGRSVDCGPLLRCVPLSDPPAGLEVTDRATGTVIRRLATGPYLTRDSHLLIFDRDGDMDGGLGPRPHTVISFDTGRAVDVEGWAVPWQQSPVSVLVRQVAEGRVLQVARLGPDGPEVLAQLPGDVRRCAFEQRILLCTRNDDQAILWRLRD</sequence>
<reference evidence="2 3" key="1">
    <citation type="submission" date="2021-01" db="EMBL/GenBank/DDBJ databases">
        <title>Whole genome shotgun sequence of Catellatospora coxensis NBRC 107359.</title>
        <authorList>
            <person name="Komaki H."/>
            <person name="Tamura T."/>
        </authorList>
    </citation>
    <scope>NUCLEOTIDE SEQUENCE [LARGE SCALE GENOMIC DNA]</scope>
    <source>
        <strain evidence="2 3">NBRC 107359</strain>
    </source>
</reference>
<keyword evidence="3" id="KW-1185">Reference proteome</keyword>
<dbReference type="Proteomes" id="UP000630887">
    <property type="component" value="Unassembled WGS sequence"/>
</dbReference>
<name>A0A8J3L7V1_9ACTN</name>
<dbReference type="Pfam" id="PF13360">
    <property type="entry name" value="PQQ_2"/>
    <property type="match status" value="1"/>
</dbReference>
<evidence type="ECO:0000313" key="3">
    <source>
        <dbReference type="Proteomes" id="UP000630887"/>
    </source>
</evidence>
<evidence type="ECO:0000313" key="2">
    <source>
        <dbReference type="EMBL" id="GIG10749.1"/>
    </source>
</evidence>
<dbReference type="RefSeq" id="WP_203698715.1">
    <property type="nucleotide sequence ID" value="NZ_BAAALC010000004.1"/>
</dbReference>
<protein>
    <recommendedName>
        <fullName evidence="1">Pyrrolo-quinoline quinone repeat domain-containing protein</fullName>
    </recommendedName>
</protein>
<accession>A0A8J3L7V1</accession>
<feature type="domain" description="Pyrrolo-quinoline quinone repeat" evidence="1">
    <location>
        <begin position="63"/>
        <end position="224"/>
    </location>
</feature>
<dbReference type="SUPFAM" id="SSF50998">
    <property type="entry name" value="Quinoprotein alcohol dehydrogenase-like"/>
    <property type="match status" value="1"/>
</dbReference>
<organism evidence="2 3">
    <name type="scientific">Catellatospora coxensis</name>
    <dbReference type="NCBI Taxonomy" id="310354"/>
    <lineage>
        <taxon>Bacteria</taxon>
        <taxon>Bacillati</taxon>
        <taxon>Actinomycetota</taxon>
        <taxon>Actinomycetes</taxon>
        <taxon>Micromonosporales</taxon>
        <taxon>Micromonosporaceae</taxon>
        <taxon>Catellatospora</taxon>
    </lineage>
</organism>
<dbReference type="InterPro" id="IPR015943">
    <property type="entry name" value="WD40/YVTN_repeat-like_dom_sf"/>
</dbReference>
<comment type="caution">
    <text evidence="2">The sequence shown here is derived from an EMBL/GenBank/DDBJ whole genome shotgun (WGS) entry which is preliminary data.</text>
</comment>
<dbReference type="InterPro" id="IPR002372">
    <property type="entry name" value="PQQ_rpt_dom"/>
</dbReference>
<gene>
    <name evidence="2" type="ORF">Cco03nite_74490</name>
</gene>
<dbReference type="Gene3D" id="2.130.10.10">
    <property type="entry name" value="YVTN repeat-like/Quinoprotein amine dehydrogenase"/>
    <property type="match status" value="1"/>
</dbReference>
<dbReference type="EMBL" id="BONI01000099">
    <property type="protein sequence ID" value="GIG10749.1"/>
    <property type="molecule type" value="Genomic_DNA"/>
</dbReference>
<dbReference type="AlphaFoldDB" id="A0A8J3L7V1"/>
<proteinExistence type="predicted"/>
<evidence type="ECO:0000259" key="1">
    <source>
        <dbReference type="Pfam" id="PF13360"/>
    </source>
</evidence>
<dbReference type="InterPro" id="IPR011047">
    <property type="entry name" value="Quinoprotein_ADH-like_sf"/>
</dbReference>